<dbReference type="RefSeq" id="XP_043002867.1">
    <property type="nucleotide sequence ID" value="XM_043159267.1"/>
</dbReference>
<name>A0A9P7RMG6_9AGAR</name>
<evidence type="ECO:0000313" key="2">
    <source>
        <dbReference type="Proteomes" id="UP001049176"/>
    </source>
</evidence>
<gene>
    <name evidence="1" type="ORF">E1B28_002351</name>
</gene>
<proteinExistence type="predicted"/>
<dbReference type="AlphaFoldDB" id="A0A9P7RMG6"/>
<dbReference type="GeneID" id="66071427"/>
<dbReference type="OrthoDB" id="2574879at2759"/>
<dbReference type="Proteomes" id="UP001049176">
    <property type="component" value="Chromosome 10"/>
</dbReference>
<reference evidence="1" key="1">
    <citation type="journal article" date="2021" name="Genome Biol. Evol.">
        <title>The assembled and annotated genome of the fairy-ring fungus Marasmius oreades.</title>
        <authorList>
            <person name="Hiltunen M."/>
            <person name="Ament-Velasquez S.L."/>
            <person name="Johannesson H."/>
        </authorList>
    </citation>
    <scope>NUCLEOTIDE SEQUENCE</scope>
    <source>
        <strain evidence="1">03SP1</strain>
    </source>
</reference>
<dbReference type="KEGG" id="more:E1B28_002351"/>
<keyword evidence="2" id="KW-1185">Reference proteome</keyword>
<organism evidence="1 2">
    <name type="scientific">Marasmius oreades</name>
    <name type="common">fairy-ring Marasmius</name>
    <dbReference type="NCBI Taxonomy" id="181124"/>
    <lineage>
        <taxon>Eukaryota</taxon>
        <taxon>Fungi</taxon>
        <taxon>Dikarya</taxon>
        <taxon>Basidiomycota</taxon>
        <taxon>Agaricomycotina</taxon>
        <taxon>Agaricomycetes</taxon>
        <taxon>Agaricomycetidae</taxon>
        <taxon>Agaricales</taxon>
        <taxon>Marasmiineae</taxon>
        <taxon>Marasmiaceae</taxon>
        <taxon>Marasmius</taxon>
    </lineage>
</organism>
<dbReference type="EMBL" id="CM032190">
    <property type="protein sequence ID" value="KAG7086396.1"/>
    <property type="molecule type" value="Genomic_DNA"/>
</dbReference>
<comment type="caution">
    <text evidence="1">The sequence shown here is derived from an EMBL/GenBank/DDBJ whole genome shotgun (WGS) entry which is preliminary data.</text>
</comment>
<accession>A0A9P7RMG6</accession>
<sequence>MKLTRAYKKRLEPTSNLKNLCSYLEATRSLLAMILQIPPFDPSTSLRTTFLLRLTNDVLSCIPGYTPTLEEVPELADWLDDLDQAWVVVLRLQVWDPCAGAGVVVDLPADSDLKTSPMSQTEKTRLKSLLIGGMEMLEEQMEALSVDSNGQVEGVQHAETLTASEAFNDLFSRTSEELGMAEEKPSSATEVGICCA</sequence>
<protein>
    <submittedName>
        <fullName evidence="1">Uncharacterized protein</fullName>
    </submittedName>
</protein>
<evidence type="ECO:0000313" key="1">
    <source>
        <dbReference type="EMBL" id="KAG7086396.1"/>
    </source>
</evidence>